<keyword evidence="3" id="KW-1185">Reference proteome</keyword>
<comment type="caution">
    <text evidence="2">The sequence shown here is derived from an EMBL/GenBank/DDBJ whole genome shotgun (WGS) entry which is preliminary data.</text>
</comment>
<evidence type="ECO:0000313" key="3">
    <source>
        <dbReference type="Proteomes" id="UP000520814"/>
    </source>
</evidence>
<keyword evidence="1" id="KW-0812">Transmembrane</keyword>
<gene>
    <name evidence="2" type="ORF">HNQ39_002973</name>
</gene>
<feature type="transmembrane region" description="Helical" evidence="1">
    <location>
        <begin position="100"/>
        <end position="118"/>
    </location>
</feature>
<dbReference type="AlphaFoldDB" id="A0A7W9W818"/>
<reference evidence="2 3" key="1">
    <citation type="submission" date="2020-08" db="EMBL/GenBank/DDBJ databases">
        <title>Genomic Encyclopedia of Type Strains, Phase IV (KMG-IV): sequencing the most valuable type-strain genomes for metagenomic binning, comparative biology and taxonomic classification.</title>
        <authorList>
            <person name="Goeker M."/>
        </authorList>
    </citation>
    <scope>NUCLEOTIDE SEQUENCE [LARGE SCALE GENOMIC DNA]</scope>
    <source>
        <strain evidence="2 3">DSM 23562</strain>
    </source>
</reference>
<proteinExistence type="predicted"/>
<keyword evidence="1" id="KW-1133">Transmembrane helix</keyword>
<sequence>MDQTHSIGDGIIVLALAAAFLGYYYLKFRERQRYIDILHEERLAAIAKDIPLPELPIEPLFVKTARPPDYRTGLLIGVVLLCFGLGAMLTLWLLPSMRSYWPAPLPVAFIGGGLLYAFSAGSRVNNGY</sequence>
<dbReference type="Proteomes" id="UP000520814">
    <property type="component" value="Unassembled WGS sequence"/>
</dbReference>
<evidence type="ECO:0000313" key="2">
    <source>
        <dbReference type="EMBL" id="MBB6051182.1"/>
    </source>
</evidence>
<protein>
    <submittedName>
        <fullName evidence="2">Uncharacterized protein</fullName>
    </submittedName>
</protein>
<accession>A0A7W9W818</accession>
<keyword evidence="1" id="KW-0472">Membrane</keyword>
<organism evidence="2 3">
    <name type="scientific">Armatimonas rosea</name>
    <dbReference type="NCBI Taxonomy" id="685828"/>
    <lineage>
        <taxon>Bacteria</taxon>
        <taxon>Bacillati</taxon>
        <taxon>Armatimonadota</taxon>
        <taxon>Armatimonadia</taxon>
        <taxon>Armatimonadales</taxon>
        <taxon>Armatimonadaceae</taxon>
        <taxon>Armatimonas</taxon>
    </lineage>
</organism>
<feature type="transmembrane region" description="Helical" evidence="1">
    <location>
        <begin position="73"/>
        <end position="94"/>
    </location>
</feature>
<dbReference type="EMBL" id="JACHGW010000002">
    <property type="protein sequence ID" value="MBB6051182.1"/>
    <property type="molecule type" value="Genomic_DNA"/>
</dbReference>
<evidence type="ECO:0000256" key="1">
    <source>
        <dbReference type="SAM" id="Phobius"/>
    </source>
</evidence>
<name>A0A7W9W818_ARMRO</name>
<feature type="transmembrane region" description="Helical" evidence="1">
    <location>
        <begin position="6"/>
        <end position="26"/>
    </location>
</feature>
<dbReference type="RefSeq" id="WP_184197507.1">
    <property type="nucleotide sequence ID" value="NZ_JACHGW010000002.1"/>
</dbReference>